<evidence type="ECO:0000313" key="11">
    <source>
        <dbReference type="EMBL" id="BCM25960.1"/>
    </source>
</evidence>
<protein>
    <recommendedName>
        <fullName evidence="13">Methyl-accepting chemotaxis sensory transducer with Pas/Pac sensor</fullName>
    </recommendedName>
</protein>
<dbReference type="CDD" id="cd00130">
    <property type="entry name" value="PAS"/>
    <property type="match status" value="2"/>
</dbReference>
<dbReference type="SMART" id="SM00091">
    <property type="entry name" value="PAS"/>
    <property type="match status" value="3"/>
</dbReference>
<dbReference type="Pfam" id="PF00015">
    <property type="entry name" value="MCPsignal"/>
    <property type="match status" value="1"/>
</dbReference>
<dbReference type="InterPro" id="IPR051310">
    <property type="entry name" value="MCP_chemotaxis"/>
</dbReference>
<dbReference type="InterPro" id="IPR001610">
    <property type="entry name" value="PAC"/>
</dbReference>
<accession>A0A8D5JMK4</accession>
<organism evidence="11 12">
    <name type="scientific">Methyloradius palustris</name>
    <dbReference type="NCBI Taxonomy" id="2778876"/>
    <lineage>
        <taxon>Bacteria</taxon>
        <taxon>Pseudomonadati</taxon>
        <taxon>Pseudomonadota</taxon>
        <taxon>Betaproteobacteria</taxon>
        <taxon>Nitrosomonadales</taxon>
        <taxon>Methylophilaceae</taxon>
        <taxon>Methyloradius</taxon>
    </lineage>
</organism>
<dbReference type="GO" id="GO:0006935">
    <property type="term" value="P:chemotaxis"/>
    <property type="evidence" value="ECO:0007669"/>
    <property type="project" value="InterPro"/>
</dbReference>
<dbReference type="Pfam" id="PF13188">
    <property type="entry name" value="PAS_8"/>
    <property type="match status" value="1"/>
</dbReference>
<reference evidence="11" key="1">
    <citation type="journal article" date="2021" name="Arch. Microbiol.">
        <title>Methyloradius palustris gen. nov., sp. nov., a methanol-oxidizing bacterium isolated from snow.</title>
        <authorList>
            <person name="Miyadera T."/>
            <person name="Kojima H."/>
            <person name="Fukui M."/>
        </authorList>
    </citation>
    <scope>NUCLEOTIDE SEQUENCE</scope>
    <source>
        <strain evidence="11">Zm11</strain>
    </source>
</reference>
<keyword evidence="5" id="KW-0175">Coiled coil</keyword>
<dbReference type="SUPFAM" id="SSF58104">
    <property type="entry name" value="Methyl-accepting chemotaxis protein (MCP) signaling domain"/>
    <property type="match status" value="1"/>
</dbReference>
<dbReference type="PANTHER" id="PTHR43531:SF14">
    <property type="entry name" value="METHYL-ACCEPTING CHEMOTAXIS PROTEIN I-RELATED"/>
    <property type="match status" value="1"/>
</dbReference>
<dbReference type="InterPro" id="IPR013656">
    <property type="entry name" value="PAS_4"/>
</dbReference>
<dbReference type="PRINTS" id="PR00260">
    <property type="entry name" value="CHEMTRNSDUCR"/>
</dbReference>
<dbReference type="InterPro" id="IPR000700">
    <property type="entry name" value="PAS-assoc_C"/>
</dbReference>
<dbReference type="PROSITE" id="PS50111">
    <property type="entry name" value="CHEMOTAXIS_TRANSDUC_2"/>
    <property type="match status" value="1"/>
</dbReference>
<evidence type="ECO:0000259" key="8">
    <source>
        <dbReference type="PROSITE" id="PS50112"/>
    </source>
</evidence>
<dbReference type="FunFam" id="1.10.287.950:FF:000001">
    <property type="entry name" value="Methyl-accepting chemotaxis sensory transducer"/>
    <property type="match status" value="1"/>
</dbReference>
<dbReference type="EMBL" id="AP024110">
    <property type="protein sequence ID" value="BCM25960.1"/>
    <property type="molecule type" value="Genomic_DNA"/>
</dbReference>
<feature type="domain" description="HAMP" evidence="10">
    <location>
        <begin position="413"/>
        <end position="466"/>
    </location>
</feature>
<feature type="region of interest" description="Disordered" evidence="6">
    <location>
        <begin position="732"/>
        <end position="763"/>
    </location>
</feature>
<gene>
    <name evidence="11" type="ORF">ZMTM_22190</name>
</gene>
<evidence type="ECO:0000256" key="2">
    <source>
        <dbReference type="ARBA" id="ARBA00022481"/>
    </source>
</evidence>
<dbReference type="PROSITE" id="PS50885">
    <property type="entry name" value="HAMP"/>
    <property type="match status" value="1"/>
</dbReference>
<dbReference type="InterPro" id="IPR013655">
    <property type="entry name" value="PAS_fold_3"/>
</dbReference>
<feature type="domain" description="PAS" evidence="8">
    <location>
        <begin position="187"/>
        <end position="222"/>
    </location>
</feature>
<dbReference type="PROSITE" id="PS50113">
    <property type="entry name" value="PAC"/>
    <property type="match status" value="2"/>
</dbReference>
<dbReference type="CDD" id="cd11386">
    <property type="entry name" value="MCP_signal"/>
    <property type="match status" value="1"/>
</dbReference>
<dbReference type="InterPro" id="IPR004090">
    <property type="entry name" value="Chemotax_Me-accpt_rcpt"/>
</dbReference>
<dbReference type="GO" id="GO:0005886">
    <property type="term" value="C:plasma membrane"/>
    <property type="evidence" value="ECO:0007669"/>
    <property type="project" value="TreeGrafter"/>
</dbReference>
<evidence type="ECO:0000313" key="12">
    <source>
        <dbReference type="Proteomes" id="UP000826722"/>
    </source>
</evidence>
<dbReference type="GO" id="GO:0004888">
    <property type="term" value="F:transmembrane signaling receptor activity"/>
    <property type="evidence" value="ECO:0007669"/>
    <property type="project" value="InterPro"/>
</dbReference>
<dbReference type="Gene3D" id="3.30.450.20">
    <property type="entry name" value="PAS domain"/>
    <property type="match status" value="3"/>
</dbReference>
<evidence type="ECO:0000259" key="7">
    <source>
        <dbReference type="PROSITE" id="PS50111"/>
    </source>
</evidence>
<dbReference type="GO" id="GO:0007165">
    <property type="term" value="P:signal transduction"/>
    <property type="evidence" value="ECO:0007669"/>
    <property type="project" value="UniProtKB-KW"/>
</dbReference>
<dbReference type="NCBIfam" id="TIGR00229">
    <property type="entry name" value="sensory_box"/>
    <property type="match status" value="2"/>
</dbReference>
<dbReference type="Gene3D" id="1.10.287.950">
    <property type="entry name" value="Methyl-accepting chemotaxis protein"/>
    <property type="match status" value="1"/>
</dbReference>
<keyword evidence="4" id="KW-0807">Transducer</keyword>
<feature type="domain" description="PAS" evidence="8">
    <location>
        <begin position="289"/>
        <end position="336"/>
    </location>
</feature>
<evidence type="ECO:0000259" key="10">
    <source>
        <dbReference type="PROSITE" id="PS50885"/>
    </source>
</evidence>
<dbReference type="Pfam" id="PF08447">
    <property type="entry name" value="PAS_3"/>
    <property type="match status" value="1"/>
</dbReference>
<dbReference type="RefSeq" id="WP_318840499.1">
    <property type="nucleotide sequence ID" value="NZ_AP024110.1"/>
</dbReference>
<dbReference type="SMART" id="SM00086">
    <property type="entry name" value="PAC"/>
    <property type="match status" value="2"/>
</dbReference>
<name>A0A8D5JMK4_9PROT</name>
<evidence type="ECO:0000256" key="6">
    <source>
        <dbReference type="SAM" id="MobiDB-lite"/>
    </source>
</evidence>
<evidence type="ECO:0000256" key="4">
    <source>
        <dbReference type="PROSITE-ProRule" id="PRU00284"/>
    </source>
</evidence>
<dbReference type="InterPro" id="IPR003660">
    <property type="entry name" value="HAMP_dom"/>
</dbReference>
<dbReference type="AlphaFoldDB" id="A0A8D5JMK4"/>
<proteinExistence type="inferred from homology"/>
<comment type="subcellular location">
    <subcellularLocation>
        <location evidence="1">Membrane</location>
    </subcellularLocation>
</comment>
<dbReference type="PANTHER" id="PTHR43531">
    <property type="entry name" value="PROTEIN ICFG"/>
    <property type="match status" value="1"/>
</dbReference>
<evidence type="ECO:0000256" key="1">
    <source>
        <dbReference type="ARBA" id="ARBA00004370"/>
    </source>
</evidence>
<feature type="domain" description="Methyl-accepting transducer" evidence="7">
    <location>
        <begin position="471"/>
        <end position="700"/>
    </location>
</feature>
<evidence type="ECO:0000256" key="5">
    <source>
        <dbReference type="SAM" id="Coils"/>
    </source>
</evidence>
<comment type="similarity">
    <text evidence="3">Belongs to the methyl-accepting chemotaxis (MCP) protein family.</text>
</comment>
<keyword evidence="2" id="KW-0488">Methylation</keyword>
<evidence type="ECO:0000259" key="9">
    <source>
        <dbReference type="PROSITE" id="PS50113"/>
    </source>
</evidence>
<dbReference type="PROSITE" id="PS50112">
    <property type="entry name" value="PAS"/>
    <property type="match status" value="2"/>
</dbReference>
<dbReference type="Proteomes" id="UP000826722">
    <property type="component" value="Chromosome"/>
</dbReference>
<dbReference type="SMART" id="SM00283">
    <property type="entry name" value="MA"/>
    <property type="match status" value="1"/>
</dbReference>
<sequence length="763" mass="83081">MGFDLFKNKNEIIKLKSEQSLKDKVIAEKEAQIQALIAREHALLAIKSAMDGSSAAIMMVDRDFIVTYVNEASNALFTQNAAEFKQAFPSFDASKIVGTCIDVFHKTPEHQRKMLADSSRLPFKTDIKVSSLTIALYVTAVYDEQKNYIGNTLEWRDVTAVRKREIEDFDSRVQKEAIDRFQGAIDLSLDGIILSANETYQKILGYTNSELVGQHVSLVLEPTFAQSPEYQAMWAKIANGEFMSGRYKRIAKGGREVWIQAYYSPIRDMAGKLYKIANYVIDVTEQTLRNNDFESQIQAISKNQAVIEFTPDGKITAVNKNFLNVVGYSENELVGQHHSMLVDNEYKNSAEYREFWAKLGRGEYDAGQYQRKAKGGLEIHLSASYNPITDMNGKVIKVVKYATDITAAINAQHALAKAVEETQQVIQLAKDSDLTHRIPLGGKVGSIAQLCDGVNSLLDNMAEIITMVKDSGETINTAANEISAGNNDLSQRTEQQASSLEETAASMEELASTVKQNSENARQANQLAAKASEVATKGGSVVGQVVTTMSDINSSSRKIEDIISVIDGIAFQTNILALNAAVEAARAGEDGRGFAVVAGEVRNLAQRSAAAAKEIKQLISESVEKVQGGTKLVQEAGETMEDIVNSVKRVTDIMGEIAAASVEQSTGINQVNNAVTQMDEVTQQNSALVEQAAAASESLVEQAANLMESVSRFKLYGNQGSNSGRVAVGSQFSTKSARPVAPPRAAPAIVNKGNSEDGDWAEF</sequence>
<dbReference type="Pfam" id="PF08448">
    <property type="entry name" value="PAS_4"/>
    <property type="match status" value="1"/>
</dbReference>
<dbReference type="InterPro" id="IPR004089">
    <property type="entry name" value="MCPsignal_dom"/>
</dbReference>
<feature type="domain" description="PAC" evidence="9">
    <location>
        <begin position="365"/>
        <end position="417"/>
    </location>
</feature>
<feature type="domain" description="PAC" evidence="9">
    <location>
        <begin position="243"/>
        <end position="295"/>
    </location>
</feature>
<feature type="coiled-coil region" evidence="5">
    <location>
        <begin position="490"/>
        <end position="527"/>
    </location>
</feature>
<keyword evidence="12" id="KW-1185">Reference proteome</keyword>
<evidence type="ECO:0000256" key="3">
    <source>
        <dbReference type="ARBA" id="ARBA00029447"/>
    </source>
</evidence>
<dbReference type="KEGG" id="mpau:ZMTM_22190"/>
<dbReference type="InterPro" id="IPR035965">
    <property type="entry name" value="PAS-like_dom_sf"/>
</dbReference>
<dbReference type="SUPFAM" id="SSF55785">
    <property type="entry name" value="PYP-like sensor domain (PAS domain)"/>
    <property type="match status" value="2"/>
</dbReference>
<dbReference type="InterPro" id="IPR000014">
    <property type="entry name" value="PAS"/>
</dbReference>
<evidence type="ECO:0008006" key="13">
    <source>
        <dbReference type="Google" id="ProtNLM"/>
    </source>
</evidence>